<proteinExistence type="predicted"/>
<dbReference type="RefSeq" id="WP_301190979.1">
    <property type="nucleotide sequence ID" value="NZ_JAPDPJ010000029.1"/>
</dbReference>
<dbReference type="Proteomes" id="UP001209229">
    <property type="component" value="Unassembled WGS sequence"/>
</dbReference>
<keyword evidence="3" id="KW-1185">Reference proteome</keyword>
<dbReference type="PANTHER" id="PTHR43792">
    <property type="entry name" value="GNAT FAMILY, PUTATIVE (AFU_ORTHOLOGUE AFUA_3G00765)-RELATED-RELATED"/>
    <property type="match status" value="1"/>
</dbReference>
<gene>
    <name evidence="2" type="ORF">OM075_13120</name>
</gene>
<evidence type="ECO:0000313" key="3">
    <source>
        <dbReference type="Proteomes" id="UP001209229"/>
    </source>
</evidence>
<accession>A0AAE3M5C1</accession>
<comment type="caution">
    <text evidence="2">The sequence shown here is derived from an EMBL/GenBank/DDBJ whole genome shotgun (WGS) entry which is preliminary data.</text>
</comment>
<dbReference type="InterPro" id="IPR051531">
    <property type="entry name" value="N-acetyltransferase"/>
</dbReference>
<dbReference type="EMBL" id="JAPDPJ010000029">
    <property type="protein sequence ID" value="MCW3787414.1"/>
    <property type="molecule type" value="Genomic_DNA"/>
</dbReference>
<protein>
    <submittedName>
        <fullName evidence="2">GNAT family N-acetyltransferase</fullName>
    </submittedName>
</protein>
<organism evidence="2 3">
    <name type="scientific">Plebeiibacterium sediminum</name>
    <dbReference type="NCBI Taxonomy" id="2992112"/>
    <lineage>
        <taxon>Bacteria</taxon>
        <taxon>Pseudomonadati</taxon>
        <taxon>Bacteroidota</taxon>
        <taxon>Bacteroidia</taxon>
        <taxon>Marinilabiliales</taxon>
        <taxon>Marinilabiliaceae</taxon>
        <taxon>Plebeiibacterium</taxon>
    </lineage>
</organism>
<sequence>MNIIKTNRLLIRRIEKDDIGILLKIYNKEENMRYISSGRYDWSYAELEEKYTQINVNHKMGIGIFTVELKETNEIIGEAGLFNSFDIPNILELGYIIDVLYWNKGFGKEILNGLIDYAFHSLKTKTLIARMYANNIASVKLSETCGMTKIKEELANNNHKVFVYELKNKAYSI</sequence>
<evidence type="ECO:0000313" key="2">
    <source>
        <dbReference type="EMBL" id="MCW3787414.1"/>
    </source>
</evidence>
<dbReference type="PROSITE" id="PS51186">
    <property type="entry name" value="GNAT"/>
    <property type="match status" value="1"/>
</dbReference>
<name>A0AAE3M5C1_9BACT</name>
<dbReference type="Gene3D" id="3.40.630.30">
    <property type="match status" value="1"/>
</dbReference>
<feature type="domain" description="N-acetyltransferase" evidence="1">
    <location>
        <begin position="9"/>
        <end position="169"/>
    </location>
</feature>
<dbReference type="Pfam" id="PF13302">
    <property type="entry name" value="Acetyltransf_3"/>
    <property type="match status" value="1"/>
</dbReference>
<dbReference type="GO" id="GO:0016747">
    <property type="term" value="F:acyltransferase activity, transferring groups other than amino-acyl groups"/>
    <property type="evidence" value="ECO:0007669"/>
    <property type="project" value="InterPro"/>
</dbReference>
<dbReference type="SUPFAM" id="SSF55729">
    <property type="entry name" value="Acyl-CoA N-acyltransferases (Nat)"/>
    <property type="match status" value="1"/>
</dbReference>
<reference evidence="2" key="1">
    <citation type="submission" date="2022-10" db="EMBL/GenBank/DDBJ databases">
        <authorList>
            <person name="Yu W.X."/>
        </authorList>
    </citation>
    <scope>NUCLEOTIDE SEQUENCE</scope>
    <source>
        <strain evidence="2">AAT</strain>
    </source>
</reference>
<dbReference type="InterPro" id="IPR000182">
    <property type="entry name" value="GNAT_dom"/>
</dbReference>
<dbReference type="InterPro" id="IPR016181">
    <property type="entry name" value="Acyl_CoA_acyltransferase"/>
</dbReference>
<dbReference type="AlphaFoldDB" id="A0AAE3M5C1"/>
<dbReference type="PANTHER" id="PTHR43792:SF1">
    <property type="entry name" value="N-ACETYLTRANSFERASE DOMAIN-CONTAINING PROTEIN"/>
    <property type="match status" value="1"/>
</dbReference>
<evidence type="ECO:0000259" key="1">
    <source>
        <dbReference type="PROSITE" id="PS51186"/>
    </source>
</evidence>